<dbReference type="Gene3D" id="3.50.50.60">
    <property type="entry name" value="FAD/NAD(P)-binding domain"/>
    <property type="match status" value="1"/>
</dbReference>
<dbReference type="Proteomes" id="UP000077154">
    <property type="component" value="Unassembled WGS sequence"/>
</dbReference>
<dbReference type="OrthoDB" id="5278911at2759"/>
<dbReference type="AlphaFoldDB" id="A0A177AIF9"/>
<keyword evidence="2" id="KW-0560">Oxidoreductase</keyword>
<evidence type="ECO:0000256" key="2">
    <source>
        <dbReference type="ARBA" id="ARBA00023002"/>
    </source>
</evidence>
<dbReference type="EMBL" id="KV441389">
    <property type="protein sequence ID" value="OAF61242.1"/>
    <property type="molecule type" value="Genomic_DNA"/>
</dbReference>
<feature type="compositionally biased region" description="Polar residues" evidence="3">
    <location>
        <begin position="584"/>
        <end position="596"/>
    </location>
</feature>
<evidence type="ECO:0000256" key="1">
    <source>
        <dbReference type="ARBA" id="ARBA00005706"/>
    </source>
</evidence>
<evidence type="ECO:0000256" key="3">
    <source>
        <dbReference type="SAM" id="MobiDB-lite"/>
    </source>
</evidence>
<dbReference type="RefSeq" id="XP_024326519.1">
    <property type="nucleotide sequence ID" value="XM_024465574.1"/>
</dbReference>
<dbReference type="PANTHER" id="PTHR43747">
    <property type="entry name" value="FAD-BINDING PROTEIN"/>
    <property type="match status" value="1"/>
</dbReference>
<dbReference type="eggNOG" id="ENOG502RRAN">
    <property type="taxonomic scope" value="Eukaryota"/>
</dbReference>
<name>A0A177AIF9_9PEZI</name>
<proteinExistence type="inferred from homology"/>
<evidence type="ECO:0000313" key="4">
    <source>
        <dbReference type="EMBL" id="OAF61242.1"/>
    </source>
</evidence>
<feature type="compositionally biased region" description="Basic and acidic residues" evidence="3">
    <location>
        <begin position="642"/>
        <end position="653"/>
    </location>
</feature>
<sequence>MVSIPIRRFTNLRHDRPDISDSMLLNSNNQTEFTGVADVVVAGAGIIGLCYAIHLKNISPHLEIDVFEKSSSPTQKIGESTLSSFSRFVSGDIIPHDYFLRLFGLKDGLQFYCVDERGLSVTSEDIGGLDLSFQLDRRMSELFLTMWAQKIGINVYHGVGTDFKVMPEDAFAISTNGAKDGAAAPNQDSGTAMNYFMAPRVSLDDASHSLGTSVKAKLVCDATGFSRRLTSKFGNRETFGGWNCDAYWAYFQETGVKAEDRLAHWNYPATKHICFPEGWGWFIKLISWEKSPLSNLMDLISYVIDNAKRNVAACDIPSTKVLSEMFDCPYEFITSIGWAVRNDHEFPDNLEEYGATESERKFTYFKRKYPTLERLMDNSYAILPNYYGRKTYFVRKSMAFQSPVVAGEGWLAIGNSAGFTNPLISPGINAGIGGAFYAAMLTHEILAAPEGSSWAIMKKSANAFQAYHHDFMMPRLNQMNRCWYNMFRDHRLFEALIPSFWAVGVQEIDYLYGASFVAEDINWVVGAGTADFQTYSKAVLDILEPSFDGVAPTEDAVEQVQALTSDAPSSVNDLLKTLRRSYISPESSHEPTVQTPTLPPSLRNLLDLPSTPTPRPRRPQRLDANGHRLPAGPAPPQSWLDSSRHAPKPETESHGVQGSRRPALHHLPGITRKPRPGSLVGYSLRRMAEDWDFQNEYNQYHLASLPTRLRTLLLSYIARYGPVDGVGYIGLERLLQLPEDDDSGQEVNNEDFTRLDLASAVASSVSLKHVMRLIHPPTNDSTPAVVSWDAPSPPQSIRASPLIGLTHVSLANPGPAASWVALLAFAAATPTLTHVSLASWPAPNLTPNATAVNAKMSARGSPVVNLAAEDRYAHSIDLDFSAAAAILRRLARRWYSLEYLDVDGCAEWWKALGWGTEKEGIDWAGDWARVRCISMRNMEGSRGVRTSSPFGKSAAAKTFVREFEAYVRKHRGWIDIIKDEDNVV</sequence>
<protein>
    <submittedName>
        <fullName evidence="4">Uncharacterized protein</fullName>
    </submittedName>
</protein>
<dbReference type="SUPFAM" id="SSF51905">
    <property type="entry name" value="FAD/NAD(P)-binding domain"/>
    <property type="match status" value="1"/>
</dbReference>
<accession>A0A177AIF9</accession>
<dbReference type="VEuPathDB" id="FungiDB:GMDG_04007"/>
<dbReference type="GO" id="GO:0016491">
    <property type="term" value="F:oxidoreductase activity"/>
    <property type="evidence" value="ECO:0007669"/>
    <property type="project" value="UniProtKB-KW"/>
</dbReference>
<reference evidence="4" key="1">
    <citation type="submission" date="2016-03" db="EMBL/GenBank/DDBJ databases">
        <title>Updated assembly of Pseudogymnoascus destructans, the fungus causing white-nose syndrome of bats.</title>
        <authorList>
            <person name="Palmer J.M."/>
            <person name="Drees K.P."/>
            <person name="Foster J.T."/>
            <person name="Lindner D.L."/>
        </authorList>
    </citation>
    <scope>NUCLEOTIDE SEQUENCE [LARGE SCALE GENOMIC DNA]</scope>
    <source>
        <strain evidence="4">20631-21</strain>
    </source>
</reference>
<dbReference type="InterPro" id="IPR036188">
    <property type="entry name" value="FAD/NAD-bd_sf"/>
</dbReference>
<dbReference type="InterPro" id="IPR050816">
    <property type="entry name" value="Flavin-dep_Halogenase_NPB"/>
</dbReference>
<gene>
    <name evidence="4" type="ORF">VC83_01902</name>
</gene>
<organism evidence="4">
    <name type="scientific">Pseudogymnoascus destructans</name>
    <dbReference type="NCBI Taxonomy" id="655981"/>
    <lineage>
        <taxon>Eukaryota</taxon>
        <taxon>Fungi</taxon>
        <taxon>Dikarya</taxon>
        <taxon>Ascomycota</taxon>
        <taxon>Pezizomycotina</taxon>
        <taxon>Leotiomycetes</taxon>
        <taxon>Thelebolales</taxon>
        <taxon>Thelebolaceae</taxon>
        <taxon>Pseudogymnoascus</taxon>
    </lineage>
</organism>
<dbReference type="GeneID" id="36284989"/>
<comment type="similarity">
    <text evidence="1">Belongs to the flavin-dependent halogenase family.</text>
</comment>
<dbReference type="PANTHER" id="PTHR43747:SF5">
    <property type="entry name" value="FAD-BINDING DOMAIN-CONTAINING PROTEIN"/>
    <property type="match status" value="1"/>
</dbReference>
<feature type="region of interest" description="Disordered" evidence="3">
    <location>
        <begin position="582"/>
        <end position="678"/>
    </location>
</feature>